<keyword evidence="2" id="KW-1185">Reference proteome</keyword>
<evidence type="ECO:0000313" key="1">
    <source>
        <dbReference type="EMBL" id="CAH7687304.1"/>
    </source>
</evidence>
<dbReference type="EMBL" id="CALTRL010005859">
    <property type="protein sequence ID" value="CAH7687304.1"/>
    <property type="molecule type" value="Genomic_DNA"/>
</dbReference>
<evidence type="ECO:0000313" key="2">
    <source>
        <dbReference type="Proteomes" id="UP001153365"/>
    </source>
</evidence>
<reference evidence="1" key="1">
    <citation type="submission" date="2022-06" db="EMBL/GenBank/DDBJ databases">
        <authorList>
            <consortium name="SYNGENTA / RWTH Aachen University"/>
        </authorList>
    </citation>
    <scope>NUCLEOTIDE SEQUENCE</scope>
</reference>
<dbReference type="Proteomes" id="UP001153365">
    <property type="component" value="Unassembled WGS sequence"/>
</dbReference>
<gene>
    <name evidence="1" type="ORF">PPACK8108_LOCUS22072</name>
</gene>
<comment type="caution">
    <text evidence="1">The sequence shown here is derived from an EMBL/GenBank/DDBJ whole genome shotgun (WGS) entry which is preliminary data.</text>
</comment>
<sequence length="261" mass="30378">MRGIKDTRTSEDVAMVGWNFDPHATGWLLRVMMVWNDVCLRYAIKWASALQWEWSGLCENRRRAQPDEEQKQPNGISNERLIQVLDESLRLIDNLTLIDLKLQPICIRMRKLRVVGLMSIEEEPIGAQQLVVVHLRLILWSDLRTILQIYVRMGQSLSMLPDQSHLEAINKQGREERLNGRRLIGTSRGKSLKKEVRLTLNTIGQENKESLERFELKDFASQINVDWSNGWGIYLLMEDPNKPIRTEKMRQSANSQEESVE</sequence>
<protein>
    <submittedName>
        <fullName evidence="1">Uncharacterized protein</fullName>
    </submittedName>
</protein>
<accession>A0AAV0BLI2</accession>
<name>A0AAV0BLI2_PHAPC</name>
<organism evidence="1 2">
    <name type="scientific">Phakopsora pachyrhizi</name>
    <name type="common">Asian soybean rust disease fungus</name>
    <dbReference type="NCBI Taxonomy" id="170000"/>
    <lineage>
        <taxon>Eukaryota</taxon>
        <taxon>Fungi</taxon>
        <taxon>Dikarya</taxon>
        <taxon>Basidiomycota</taxon>
        <taxon>Pucciniomycotina</taxon>
        <taxon>Pucciniomycetes</taxon>
        <taxon>Pucciniales</taxon>
        <taxon>Phakopsoraceae</taxon>
        <taxon>Phakopsora</taxon>
    </lineage>
</organism>
<dbReference type="AlphaFoldDB" id="A0AAV0BLI2"/>
<proteinExistence type="predicted"/>